<dbReference type="Proteomes" id="UP001153331">
    <property type="component" value="Unassembled WGS sequence"/>
</dbReference>
<keyword evidence="2" id="KW-1185">Reference proteome</keyword>
<sequence length="314" mass="35864">MAGPAHYVPSGVVESTDNTLTYLLKGTKRDGLLRFNKIHRWDDERLLVGYRTRNRESIGRGSYTERDVQSEVDRLYAAFGKQTGEIHPSKPPDRMIPQNESTPLHTLFKAATPLAYHRENEDITDSSIFDISKTLYFLLPHSKQTPWPNCAGSNREDKKEVERARTCLPIRLNQQHVHEAFASLGMSNTDKVAWPWHASTITHTPEDNTEDNTEVDTRDGNNEEEAADKEELEGEEEIDNKDEEGECARNNSLQQKFSNMPLLNIYDSMLLIPLPQRESNVVLRSHVLAESRFWGYSGRPGDPSLRLMSRPWSS</sequence>
<organism evidence="1 2">
    <name type="scientific">Boeremia exigua</name>
    <dbReference type="NCBI Taxonomy" id="749465"/>
    <lineage>
        <taxon>Eukaryota</taxon>
        <taxon>Fungi</taxon>
        <taxon>Dikarya</taxon>
        <taxon>Ascomycota</taxon>
        <taxon>Pezizomycotina</taxon>
        <taxon>Dothideomycetes</taxon>
        <taxon>Pleosporomycetidae</taxon>
        <taxon>Pleosporales</taxon>
        <taxon>Pleosporineae</taxon>
        <taxon>Didymellaceae</taxon>
        <taxon>Boeremia</taxon>
    </lineage>
</organism>
<comment type="caution">
    <text evidence="1">The sequence shown here is derived from an EMBL/GenBank/DDBJ whole genome shotgun (WGS) entry which is preliminary data.</text>
</comment>
<evidence type="ECO:0000313" key="2">
    <source>
        <dbReference type="Proteomes" id="UP001153331"/>
    </source>
</evidence>
<accession>A0ACC2HT73</accession>
<evidence type="ECO:0000313" key="1">
    <source>
        <dbReference type="EMBL" id="KAJ8106210.1"/>
    </source>
</evidence>
<gene>
    <name evidence="1" type="ORF">OPT61_g9690</name>
</gene>
<dbReference type="EMBL" id="JAPHNI010001238">
    <property type="protein sequence ID" value="KAJ8106210.1"/>
    <property type="molecule type" value="Genomic_DNA"/>
</dbReference>
<proteinExistence type="predicted"/>
<protein>
    <submittedName>
        <fullName evidence="1">Uncharacterized protein</fullName>
    </submittedName>
</protein>
<name>A0ACC2HT73_9PLEO</name>
<reference evidence="1" key="1">
    <citation type="submission" date="2022-11" db="EMBL/GenBank/DDBJ databases">
        <title>Genome Sequence of Boeremia exigua.</title>
        <authorList>
            <person name="Buettner E."/>
        </authorList>
    </citation>
    <scope>NUCLEOTIDE SEQUENCE</scope>
    <source>
        <strain evidence="1">CU02</strain>
    </source>
</reference>